<feature type="domain" description="Glycylpeptide N-tetradecanoyltransferase N-terminal" evidence="11">
    <location>
        <begin position="54"/>
        <end position="213"/>
    </location>
</feature>
<dbReference type="SUPFAM" id="SSF55729">
    <property type="entry name" value="Acyl-CoA N-acyltransferases (Nat)"/>
    <property type="match status" value="2"/>
</dbReference>
<evidence type="ECO:0000259" key="11">
    <source>
        <dbReference type="Pfam" id="PF01233"/>
    </source>
</evidence>
<dbReference type="OrthoDB" id="60315at2759"/>
<dbReference type="InterPro" id="IPR022678">
    <property type="entry name" value="NMT_CS"/>
</dbReference>
<comment type="function">
    <text evidence="9">Adds a myristoyl group to the N-terminal glycine residue of certain cellular proteins.</text>
</comment>
<dbReference type="InterPro" id="IPR022677">
    <property type="entry name" value="NMT_C"/>
</dbReference>
<evidence type="ECO:0000256" key="9">
    <source>
        <dbReference type="RuleBase" id="RU000586"/>
    </source>
</evidence>
<dbReference type="InterPro" id="IPR016181">
    <property type="entry name" value="Acyl_CoA_acyltransferase"/>
</dbReference>
<dbReference type="FunFam" id="3.40.630.30:FF:000042">
    <property type="entry name" value="Glycylpeptide N-tetradecanoyltransferase"/>
    <property type="match status" value="1"/>
</dbReference>
<evidence type="ECO:0000256" key="1">
    <source>
        <dbReference type="ARBA" id="ARBA00004496"/>
    </source>
</evidence>
<dbReference type="eggNOG" id="KOG2779">
    <property type="taxonomic scope" value="Eukaryota"/>
</dbReference>
<dbReference type="GO" id="GO:0004379">
    <property type="term" value="F:glycylpeptide N-tetradecanoyltransferase activity"/>
    <property type="evidence" value="ECO:0007669"/>
    <property type="project" value="UniProtKB-EC"/>
</dbReference>
<evidence type="ECO:0000256" key="6">
    <source>
        <dbReference type="ARBA" id="ARBA00022490"/>
    </source>
</evidence>
<keyword evidence="6" id="KW-0963">Cytoplasm</keyword>
<feature type="domain" description="Glycylpeptide N-tetradecanoyltransferase C-terminal" evidence="12">
    <location>
        <begin position="227"/>
        <end position="455"/>
    </location>
</feature>
<accession>G0VFT6</accession>
<proteinExistence type="inferred from homology"/>
<organism evidence="13 14">
    <name type="scientific">Naumovozyma castellii</name>
    <name type="common">Yeast</name>
    <name type="synonym">Saccharomyces castellii</name>
    <dbReference type="NCBI Taxonomy" id="27288"/>
    <lineage>
        <taxon>Eukaryota</taxon>
        <taxon>Fungi</taxon>
        <taxon>Dikarya</taxon>
        <taxon>Ascomycota</taxon>
        <taxon>Saccharomycotina</taxon>
        <taxon>Saccharomycetes</taxon>
        <taxon>Saccharomycetales</taxon>
        <taxon>Saccharomycetaceae</taxon>
        <taxon>Naumovozyma</taxon>
    </lineage>
</organism>
<dbReference type="InterPro" id="IPR000903">
    <property type="entry name" value="NMT"/>
</dbReference>
<evidence type="ECO:0000313" key="13">
    <source>
        <dbReference type="EMBL" id="CCC70353.1"/>
    </source>
</evidence>
<evidence type="ECO:0000256" key="4">
    <source>
        <dbReference type="ARBA" id="ARBA00012923"/>
    </source>
</evidence>
<dbReference type="InterPro" id="IPR022676">
    <property type="entry name" value="NMT_N"/>
</dbReference>
<dbReference type="EMBL" id="HE576756">
    <property type="protein sequence ID" value="CCC70353.1"/>
    <property type="molecule type" value="Genomic_DNA"/>
</dbReference>
<dbReference type="FunFam" id="3.40.630.30:FF:000056">
    <property type="entry name" value="Glycylpeptide N-tetradecanoyltransferase"/>
    <property type="match status" value="1"/>
</dbReference>
<reference key="2">
    <citation type="submission" date="2011-08" db="EMBL/GenBank/DDBJ databases">
        <title>Genome sequence of Naumovozyma castellii.</title>
        <authorList>
            <person name="Gordon J.L."/>
            <person name="Armisen D."/>
            <person name="Proux-Wera E."/>
            <person name="OhEigeartaigh S.S."/>
            <person name="Byrne K.P."/>
            <person name="Wolfe K.H."/>
        </authorList>
    </citation>
    <scope>NUCLEOTIDE SEQUENCE</scope>
    <source>
        <strain>Type strain:CBS 4309</strain>
    </source>
</reference>
<gene>
    <name evidence="13" type="primary">NCAS0E02830</name>
    <name evidence="13" type="ordered locus">NCAS_0E02830</name>
</gene>
<evidence type="ECO:0000256" key="2">
    <source>
        <dbReference type="ARBA" id="ARBA00009469"/>
    </source>
</evidence>
<protein>
    <recommendedName>
        <fullName evidence="5 9">Glycylpeptide N-tetradecanoyltransferase</fullName>
        <ecNumber evidence="4 9">2.3.1.97</ecNumber>
    </recommendedName>
</protein>
<dbReference type="GO" id="GO:0005829">
    <property type="term" value="C:cytosol"/>
    <property type="evidence" value="ECO:0007669"/>
    <property type="project" value="EnsemblFungi"/>
</dbReference>
<dbReference type="Pfam" id="PF02799">
    <property type="entry name" value="NMT_C"/>
    <property type="match status" value="1"/>
</dbReference>
<dbReference type="OMA" id="GWKRDWH"/>
<evidence type="ECO:0000256" key="5">
    <source>
        <dbReference type="ARBA" id="ARBA00022240"/>
    </source>
</evidence>
<comment type="similarity">
    <text evidence="2 10">Belongs to the NMT family.</text>
</comment>
<dbReference type="AlphaFoldDB" id="G0VFT6"/>
<dbReference type="Pfam" id="PF01233">
    <property type="entry name" value="NMT"/>
    <property type="match status" value="1"/>
</dbReference>
<evidence type="ECO:0000256" key="7">
    <source>
        <dbReference type="ARBA" id="ARBA00022679"/>
    </source>
</evidence>
<dbReference type="RefSeq" id="XP_003676712.1">
    <property type="nucleotide sequence ID" value="XM_003676664.1"/>
</dbReference>
<keyword evidence="14" id="KW-1185">Reference proteome</keyword>
<dbReference type="HOGENOM" id="CLU_022882_1_0_1"/>
<evidence type="ECO:0000256" key="3">
    <source>
        <dbReference type="ARBA" id="ARBA00011245"/>
    </source>
</evidence>
<dbReference type="PANTHER" id="PTHR11377:SF5">
    <property type="entry name" value="GLYCYLPEPTIDE N-TETRADECANOYLTRANSFERASE"/>
    <property type="match status" value="1"/>
</dbReference>
<evidence type="ECO:0000256" key="10">
    <source>
        <dbReference type="RuleBase" id="RU004178"/>
    </source>
</evidence>
<name>G0VFT6_NAUCA</name>
<dbReference type="PIRSF" id="PIRSF015892">
    <property type="entry name" value="N-myristl_transf"/>
    <property type="match status" value="1"/>
</dbReference>
<sequence>MDEKKLQELLKLLQMNNGDLSKLNEQQRKEMKDYKFWKTQPVASFDEDIKTEGPIDKAKKPEDIPASPLPLLNEFEWSTIDINNQTELEDVFLLLNENYVEDKDAAFRFNYTKDFFNWALKAPGWKEEWHVGVRVKKSGKLIAFISAIPITLKLRENTIKSVEINFLCIHKQLRAKRLAPVLIKEITRRVNRHNIWQALYTAGTVLPSPVSTCRYTHRPLNWSKLYDVGFTDLPPNQTKTDMLAHFALPKTNKVAGLRPMEPKDIEEAYKLFEKYQSRFDLVQLFTKEEFSHWFLGNVDENKQEKDLEKKIVFSYVVEDSKSGKLTDFFSFYSLPFTILNHPGHSELGIGYLYYYATDADFSFEDRFSNDATAALRKRLDELIGDAIILAKNVKMDVFNALTSQDNTLFLEDLKFAPGDGFLNFYIFNYRAFPITGGLKENKAYDPEKRSNIGVVML</sequence>
<dbReference type="PROSITE" id="PS00975">
    <property type="entry name" value="NMT_1"/>
    <property type="match status" value="1"/>
</dbReference>
<evidence type="ECO:0000313" key="14">
    <source>
        <dbReference type="Proteomes" id="UP000001640"/>
    </source>
</evidence>
<dbReference type="Gene3D" id="3.40.630.30">
    <property type="match status" value="2"/>
</dbReference>
<comment type="subunit">
    <text evidence="3">Monomer.</text>
</comment>
<evidence type="ECO:0000256" key="8">
    <source>
        <dbReference type="ARBA" id="ARBA00023315"/>
    </source>
</evidence>
<dbReference type="EC" id="2.3.1.97" evidence="4 9"/>
<comment type="catalytic activity">
    <reaction evidence="9">
        <text>N-terminal glycyl-[protein] + tetradecanoyl-CoA = N-tetradecanoylglycyl-[protein] + CoA + H(+)</text>
        <dbReference type="Rhea" id="RHEA:15521"/>
        <dbReference type="Rhea" id="RHEA-COMP:12666"/>
        <dbReference type="Rhea" id="RHEA-COMP:12667"/>
        <dbReference type="ChEBI" id="CHEBI:15378"/>
        <dbReference type="ChEBI" id="CHEBI:57287"/>
        <dbReference type="ChEBI" id="CHEBI:57385"/>
        <dbReference type="ChEBI" id="CHEBI:64723"/>
        <dbReference type="ChEBI" id="CHEBI:133050"/>
        <dbReference type="EC" id="2.3.1.97"/>
    </reaction>
</comment>
<dbReference type="STRING" id="1064592.G0VFT6"/>
<keyword evidence="8 9" id="KW-0012">Acyltransferase</keyword>
<dbReference type="PANTHER" id="PTHR11377">
    <property type="entry name" value="N-MYRISTOYL TRANSFERASE"/>
    <property type="match status" value="1"/>
</dbReference>
<dbReference type="FunCoup" id="G0VFT6">
    <property type="interactions" value="1005"/>
</dbReference>
<dbReference type="GeneID" id="96903984"/>
<dbReference type="KEGG" id="ncs:NCAS_0E02830"/>
<dbReference type="Proteomes" id="UP000001640">
    <property type="component" value="Chromosome 5"/>
</dbReference>
<evidence type="ECO:0000259" key="12">
    <source>
        <dbReference type="Pfam" id="PF02799"/>
    </source>
</evidence>
<keyword evidence="7 9" id="KW-0808">Transferase</keyword>
<comment type="subcellular location">
    <subcellularLocation>
        <location evidence="1">Cytoplasm</location>
    </subcellularLocation>
</comment>
<dbReference type="InParanoid" id="G0VFT6"/>
<reference evidence="13 14" key="1">
    <citation type="journal article" date="2011" name="Proc. Natl. Acad. Sci. U.S.A.">
        <title>Evolutionary erosion of yeast sex chromosomes by mating-type switching accidents.</title>
        <authorList>
            <person name="Gordon J.L."/>
            <person name="Armisen D."/>
            <person name="Proux-Wera E."/>
            <person name="Oheigeartaigh S.S."/>
            <person name="Byrne K.P."/>
            <person name="Wolfe K.H."/>
        </authorList>
    </citation>
    <scope>NUCLEOTIDE SEQUENCE [LARGE SCALE GENOMIC DNA]</scope>
    <source>
        <strain evidence="14">ATCC 76901 / BCRC 22586 / CBS 4309 / NBRC 1992 / NRRL Y-12630</strain>
    </source>
</reference>